<dbReference type="InterPro" id="IPR017850">
    <property type="entry name" value="Alkaline_phosphatase_core_sf"/>
</dbReference>
<reference evidence="5 6" key="1">
    <citation type="submission" date="2024-04" db="EMBL/GenBank/DDBJ databases">
        <title>Flavobacterium sp. DGU99 16S ribosomal RNA gene Genome sequencing and assembly.</title>
        <authorList>
            <person name="Park S."/>
        </authorList>
    </citation>
    <scope>NUCLEOTIDE SEQUENCE [LARGE SCALE GENOMIC DNA]</scope>
    <source>
        <strain evidence="5 6">DGU99</strain>
    </source>
</reference>
<dbReference type="PIRSF" id="PIRSF031924">
    <property type="entry name" value="Pi-irrepressible_AP"/>
    <property type="match status" value="1"/>
</dbReference>
<evidence type="ECO:0000256" key="2">
    <source>
        <dbReference type="ARBA" id="ARBA00022723"/>
    </source>
</evidence>
<dbReference type="InterPro" id="IPR002591">
    <property type="entry name" value="Phosphodiest/P_Trfase"/>
</dbReference>
<dbReference type="PANTHER" id="PTHR10151">
    <property type="entry name" value="ECTONUCLEOTIDE PYROPHOSPHATASE/PHOSPHODIESTERASE"/>
    <property type="match status" value="1"/>
</dbReference>
<keyword evidence="6" id="KW-1185">Reference proteome</keyword>
<dbReference type="EMBL" id="JBBYHU010000023">
    <property type="protein sequence ID" value="MEL1241620.1"/>
    <property type="molecule type" value="Genomic_DNA"/>
</dbReference>
<sequence>MKKIVSLFALATIFNSYSQQRPKLVVGIVVDQMKMEYLYRFSDDFSSNGFRRLMNDGYVYHNTQYNYMPTYTGPGHASIYTGTTPAIHGIMGNTWFDKSTGKSRYCTDDATVTILGNGDAEEGKMSPLNLETTTMTDELRLGTNFKGKVIGVSVKDRGAILPAGHFANWAFWMSDSGNFISSTFYGTELPKWVNDFNSKKKYESYLNQKWSLLKPESVYDKSLADDNPYEGLLYGSKKAVLPYDLKAMYTEKGAKVIKTTPFGNDILADFAKEIIANENLGADNETDFLALSFSSTDYIGHLMGPRSREIQDTYLRLDETIADFLNYLDSKVGKGNYLIFLTADHAGAENVNFLKDNKYAVEAIDYKKLSNQLREFSKTTFGTDLVLNYSNFNLFFDKKKIKDSGLTLAEVKTTFSDFLMTMPQVKRVYTDEAILSANSTDYFLNFISKGYDPKQNGDLVILDKPGYIQHEGKGTSHGTPFNYDTHVPLLFFGWKIKKGESFEKKVITQIAPTITQKLKVDFPNGTEANVLTEVLENDE</sequence>
<dbReference type="NCBIfam" id="NF042991">
    <property type="entry name" value="alk_phos_PafA"/>
    <property type="match status" value="1"/>
</dbReference>
<keyword evidence="5" id="KW-0378">Hydrolase</keyword>
<protein>
    <submittedName>
        <fullName evidence="5">Alkaline phosphatase PafA</fullName>
        <ecNumber evidence="5">3.1.3.1</ecNumber>
    </submittedName>
</protein>
<gene>
    <name evidence="5" type="primary">pafA</name>
    <name evidence="5" type="ORF">AAEO59_11220</name>
</gene>
<dbReference type="Pfam" id="PF01663">
    <property type="entry name" value="Phosphodiest"/>
    <property type="match status" value="1"/>
</dbReference>
<dbReference type="Gene3D" id="3.30.1360.150">
    <property type="match status" value="1"/>
</dbReference>
<keyword evidence="2 4" id="KW-0479">Metal-binding</keyword>
<dbReference type="GO" id="GO:0004035">
    <property type="term" value="F:alkaline phosphatase activity"/>
    <property type="evidence" value="ECO:0007669"/>
    <property type="project" value="UniProtKB-EC"/>
</dbReference>
<accession>A0ABU9HNA0</accession>
<comment type="caution">
    <text evidence="5">The sequence shown here is derived from an EMBL/GenBank/DDBJ whole genome shotgun (WGS) entry which is preliminary data.</text>
</comment>
<dbReference type="Gene3D" id="3.40.720.10">
    <property type="entry name" value="Alkaline Phosphatase, subunit A"/>
    <property type="match status" value="1"/>
</dbReference>
<dbReference type="PANTHER" id="PTHR10151:SF120">
    <property type="entry name" value="BIS(5'-ADENOSYL)-TRIPHOSPHATASE"/>
    <property type="match status" value="1"/>
</dbReference>
<evidence type="ECO:0000313" key="5">
    <source>
        <dbReference type="EMBL" id="MEL1241620.1"/>
    </source>
</evidence>
<dbReference type="InterPro" id="IPR026263">
    <property type="entry name" value="Alkaline_phosphatase_prok"/>
</dbReference>
<dbReference type="RefSeq" id="WP_341700834.1">
    <property type="nucleotide sequence ID" value="NZ_JBBYHU010000023.1"/>
</dbReference>
<evidence type="ECO:0000256" key="3">
    <source>
        <dbReference type="ARBA" id="ARBA00022729"/>
    </source>
</evidence>
<name>A0ABU9HNA0_9FLAO</name>
<keyword evidence="1" id="KW-0597">Phosphoprotein</keyword>
<evidence type="ECO:0000313" key="6">
    <source>
        <dbReference type="Proteomes" id="UP001398556"/>
    </source>
</evidence>
<keyword evidence="3" id="KW-0732">Signal</keyword>
<dbReference type="SUPFAM" id="SSF53649">
    <property type="entry name" value="Alkaline phosphatase-like"/>
    <property type="match status" value="1"/>
</dbReference>
<proteinExistence type="predicted"/>
<dbReference type="EC" id="3.1.3.1" evidence="5"/>
<evidence type="ECO:0000256" key="1">
    <source>
        <dbReference type="ARBA" id="ARBA00022553"/>
    </source>
</evidence>
<organism evidence="5 6">
    <name type="scientific">Flavobacterium flavipallidum</name>
    <dbReference type="NCBI Taxonomy" id="3139140"/>
    <lineage>
        <taxon>Bacteria</taxon>
        <taxon>Pseudomonadati</taxon>
        <taxon>Bacteroidota</taxon>
        <taxon>Flavobacteriia</taxon>
        <taxon>Flavobacteriales</taxon>
        <taxon>Flavobacteriaceae</taxon>
        <taxon>Flavobacterium</taxon>
    </lineage>
</organism>
<evidence type="ECO:0000256" key="4">
    <source>
        <dbReference type="PIRNR" id="PIRNR031924"/>
    </source>
</evidence>
<dbReference type="CDD" id="cd16016">
    <property type="entry name" value="AP-SPAP"/>
    <property type="match status" value="1"/>
</dbReference>
<dbReference type="Proteomes" id="UP001398556">
    <property type="component" value="Unassembled WGS sequence"/>
</dbReference>